<keyword evidence="3" id="KW-0732">Signal</keyword>
<organism evidence="5 6">
    <name type="scientific">Extremus antarcticus</name>
    <dbReference type="NCBI Taxonomy" id="702011"/>
    <lineage>
        <taxon>Eukaryota</taxon>
        <taxon>Fungi</taxon>
        <taxon>Dikarya</taxon>
        <taxon>Ascomycota</taxon>
        <taxon>Pezizomycotina</taxon>
        <taxon>Dothideomycetes</taxon>
        <taxon>Dothideomycetidae</taxon>
        <taxon>Mycosphaerellales</taxon>
        <taxon>Extremaceae</taxon>
        <taxon>Extremus</taxon>
    </lineage>
</organism>
<comment type="caution">
    <text evidence="5">The sequence shown here is derived from an EMBL/GenBank/DDBJ whole genome shotgun (WGS) entry which is preliminary data.</text>
</comment>
<evidence type="ECO:0000313" key="5">
    <source>
        <dbReference type="EMBL" id="KAK3052552.1"/>
    </source>
</evidence>
<dbReference type="PANTHER" id="PTHR43918">
    <property type="entry name" value="ACETYLCHOLINESTERASE"/>
    <property type="match status" value="1"/>
</dbReference>
<dbReference type="InterPro" id="IPR002018">
    <property type="entry name" value="CarbesteraseB"/>
</dbReference>
<evidence type="ECO:0000256" key="1">
    <source>
        <dbReference type="ARBA" id="ARBA00005964"/>
    </source>
</evidence>
<feature type="signal peptide" evidence="3">
    <location>
        <begin position="1"/>
        <end position="19"/>
    </location>
</feature>
<keyword evidence="2 3" id="KW-0378">Hydrolase</keyword>
<feature type="domain" description="Carboxylesterase type B" evidence="4">
    <location>
        <begin position="31"/>
        <end position="485"/>
    </location>
</feature>
<dbReference type="InterPro" id="IPR029058">
    <property type="entry name" value="AB_hydrolase_fold"/>
</dbReference>
<accession>A0AAJ0DEM5</accession>
<feature type="chain" id="PRO_5042312747" description="Carboxylic ester hydrolase" evidence="3">
    <location>
        <begin position="20"/>
        <end position="559"/>
    </location>
</feature>
<evidence type="ECO:0000259" key="4">
    <source>
        <dbReference type="Pfam" id="PF00135"/>
    </source>
</evidence>
<gene>
    <name evidence="5" type="ORF">LTR09_006406</name>
</gene>
<dbReference type="PANTHER" id="PTHR43918:SF4">
    <property type="entry name" value="CARBOXYLIC ESTER HYDROLASE"/>
    <property type="match status" value="1"/>
</dbReference>
<dbReference type="EMBL" id="JAWDJX010000020">
    <property type="protein sequence ID" value="KAK3052552.1"/>
    <property type="molecule type" value="Genomic_DNA"/>
</dbReference>
<dbReference type="Pfam" id="PF00135">
    <property type="entry name" value="COesterase"/>
    <property type="match status" value="1"/>
</dbReference>
<dbReference type="SUPFAM" id="SSF53474">
    <property type="entry name" value="alpha/beta-Hydrolases"/>
    <property type="match status" value="1"/>
</dbReference>
<dbReference type="Proteomes" id="UP001271007">
    <property type="component" value="Unassembled WGS sequence"/>
</dbReference>
<name>A0AAJ0DEM5_9PEZI</name>
<reference evidence="5" key="1">
    <citation type="submission" date="2023-04" db="EMBL/GenBank/DDBJ databases">
        <title>Black Yeasts Isolated from many extreme environments.</title>
        <authorList>
            <person name="Coleine C."/>
            <person name="Stajich J.E."/>
            <person name="Selbmann L."/>
        </authorList>
    </citation>
    <scope>NUCLEOTIDE SEQUENCE</scope>
    <source>
        <strain evidence="5">CCFEE 5312</strain>
    </source>
</reference>
<dbReference type="InterPro" id="IPR019819">
    <property type="entry name" value="Carboxylesterase_B_CS"/>
</dbReference>
<proteinExistence type="inferred from homology"/>
<dbReference type="InterPro" id="IPR019826">
    <property type="entry name" value="Carboxylesterase_B_AS"/>
</dbReference>
<keyword evidence="6" id="KW-1185">Reference proteome</keyword>
<protein>
    <recommendedName>
        <fullName evidence="3">Carboxylic ester hydrolase</fullName>
        <ecNumber evidence="3">3.1.1.-</ecNumber>
    </recommendedName>
</protein>
<evidence type="ECO:0000256" key="3">
    <source>
        <dbReference type="RuleBase" id="RU361235"/>
    </source>
</evidence>
<comment type="similarity">
    <text evidence="1 3">Belongs to the type-B carboxylesterase/lipase family.</text>
</comment>
<dbReference type="InterPro" id="IPR050654">
    <property type="entry name" value="AChE-related_enzymes"/>
</dbReference>
<evidence type="ECO:0000256" key="2">
    <source>
        <dbReference type="ARBA" id="ARBA00022801"/>
    </source>
</evidence>
<dbReference type="PROSITE" id="PS00941">
    <property type="entry name" value="CARBOXYLESTERASE_B_2"/>
    <property type="match status" value="1"/>
</dbReference>
<evidence type="ECO:0000313" key="6">
    <source>
        <dbReference type="Proteomes" id="UP001271007"/>
    </source>
</evidence>
<dbReference type="EC" id="3.1.1.-" evidence="3"/>
<sequence length="559" mass="58570">MAFRNTLLTAALATSGVLAGGYSGGGPTAIIDAGVVIGTTTSLPAATASVNKFLGVPFAKSPPTRFAPPEDPGTFSKPIQAKAWKPACIQQFNYPLAAYEFTNLVYNSAHPKESEDCLYLNVYAPSTPAPADGRAVLYWIYGGALQFGTAGQLQYDGSAFAAYEDVIVVTVNYRTNVFGFPSSPALPSDGHNLGFLDQRAGLDWVQNNIHAFGGSSSKVTIFGESAGSWSVDALLTSFPAGSSPPFRGAITQSGTISYPGSFSFQNPVPSWNKLATALKCSGSDAAILECVRAAPAKKIQKIIDTQALSFDPTPDNITLVSNPAERRKSGNIAHVPVLGGSNSQEGRSLAVGQNDTTAFLQAVGITDETFTETVLAAYPLGDGTAYDQIAQIFTEIAFQCPQALVSNDTANAGIPAWRYYFNASFANLQAYPGLGVYHASEIPLVFSTYPVANATTQEYALSTFMRGAWARFAKNPAGGPGWNAVGTGAAGQVLVGATQLELGGLYLDGAGEVEEGTWDLGVLGNRGEVMGAGVTVVDQAELDYRCGLWAPLYALGVFG</sequence>
<dbReference type="AlphaFoldDB" id="A0AAJ0DEM5"/>
<dbReference type="Gene3D" id="3.40.50.1820">
    <property type="entry name" value="alpha/beta hydrolase"/>
    <property type="match status" value="1"/>
</dbReference>
<dbReference type="PROSITE" id="PS00122">
    <property type="entry name" value="CARBOXYLESTERASE_B_1"/>
    <property type="match status" value="1"/>
</dbReference>
<dbReference type="GO" id="GO:0052689">
    <property type="term" value="F:carboxylic ester hydrolase activity"/>
    <property type="evidence" value="ECO:0007669"/>
    <property type="project" value="TreeGrafter"/>
</dbReference>